<reference evidence="2 3" key="1">
    <citation type="journal article" date="2017" name="Antonie Van Leeuwenhoek">
        <title>Rhizobium rhizosphaerae sp. nov., a novel species isolated from rice rhizosphere.</title>
        <authorList>
            <person name="Zhao J.J."/>
            <person name="Zhang J."/>
            <person name="Zhang R.J."/>
            <person name="Zhang C.W."/>
            <person name="Yin H.Q."/>
            <person name="Zhang X.X."/>
        </authorList>
    </citation>
    <scope>NUCLEOTIDE SEQUENCE [LARGE SCALE GENOMIC DNA]</scope>
    <source>
        <strain evidence="2 3">E3</strain>
    </source>
</reference>
<gene>
    <name evidence="2" type="ORF">GLIP_2650</name>
</gene>
<name>K6YVJ6_9ALTE</name>
<evidence type="ECO:0000313" key="2">
    <source>
        <dbReference type="EMBL" id="GAC15275.1"/>
    </source>
</evidence>
<protein>
    <recommendedName>
        <fullName evidence="1">25S rRNA (uridine-N(3))-methyltransferase BMT5-like domain-containing protein</fullName>
    </recommendedName>
</protein>
<dbReference type="RefSeq" id="WP_008845080.1">
    <property type="nucleotide sequence ID" value="NZ_BAEN01000049.1"/>
</dbReference>
<evidence type="ECO:0000313" key="3">
    <source>
        <dbReference type="Proteomes" id="UP000006334"/>
    </source>
</evidence>
<sequence length="265" mass="30693">MYLNKEWRILTIGDGDLSFSWSIFNDIGAKHISASVLDSIPELTAKYQDNQLVNLHANQITVFDQLDILNPSSFSPTLSKSFDLVIFQFPLIPSFSSKAEFDSKGKFDKNTLNRQLIWSFLYQCFDFFLDPNGQQLAYITSKDVKPYAHWNIENLNPFPTKIAFLGWMPFAQAKFPSYQLRNVDRDKVLKSTASKTYVWGKANQDYAELNLKQSPKFLANHCDLCGKGPFTQEIDRQIHQASFAHQRLAKYERLWQNFLDDNHVQ</sequence>
<dbReference type="GO" id="GO:0070042">
    <property type="term" value="F:rRNA (uridine-N3-)-methyltransferase activity"/>
    <property type="evidence" value="ECO:0007669"/>
    <property type="project" value="InterPro"/>
</dbReference>
<dbReference type="Pfam" id="PF10354">
    <property type="entry name" value="BMT5-like"/>
    <property type="match status" value="1"/>
</dbReference>
<dbReference type="eggNOG" id="ENOG502Z7XU">
    <property type="taxonomic scope" value="Bacteria"/>
</dbReference>
<accession>K6YVJ6</accession>
<dbReference type="AlphaFoldDB" id="K6YVJ6"/>
<dbReference type="GO" id="GO:0070475">
    <property type="term" value="P:rRNA base methylation"/>
    <property type="evidence" value="ECO:0007669"/>
    <property type="project" value="InterPro"/>
</dbReference>
<feature type="domain" description="25S rRNA (uridine-N(3))-methyltransferase BMT5-like" evidence="1">
    <location>
        <begin position="10"/>
        <end position="181"/>
    </location>
</feature>
<proteinExistence type="predicted"/>
<dbReference type="OrthoDB" id="6116173at2"/>
<comment type="caution">
    <text evidence="2">The sequence shown here is derived from an EMBL/GenBank/DDBJ whole genome shotgun (WGS) entry which is preliminary data.</text>
</comment>
<dbReference type="InterPro" id="IPR019446">
    <property type="entry name" value="BMT5-like"/>
</dbReference>
<keyword evidence="3" id="KW-1185">Reference proteome</keyword>
<dbReference type="EMBL" id="BAEN01000049">
    <property type="protein sequence ID" value="GAC15275.1"/>
    <property type="molecule type" value="Genomic_DNA"/>
</dbReference>
<evidence type="ECO:0000259" key="1">
    <source>
        <dbReference type="Pfam" id="PF10354"/>
    </source>
</evidence>
<organism evidence="2 3">
    <name type="scientific">Aliiglaciecola lipolytica E3</name>
    <dbReference type="NCBI Taxonomy" id="1127673"/>
    <lineage>
        <taxon>Bacteria</taxon>
        <taxon>Pseudomonadati</taxon>
        <taxon>Pseudomonadota</taxon>
        <taxon>Gammaproteobacteria</taxon>
        <taxon>Alteromonadales</taxon>
        <taxon>Alteromonadaceae</taxon>
        <taxon>Aliiglaciecola</taxon>
    </lineage>
</organism>
<dbReference type="STRING" id="1127673.GLIP_2650"/>
<dbReference type="Proteomes" id="UP000006334">
    <property type="component" value="Unassembled WGS sequence"/>
</dbReference>